<feature type="signal peptide" evidence="5">
    <location>
        <begin position="1"/>
        <end position="26"/>
    </location>
</feature>
<keyword evidence="2 5" id="KW-0378">Hydrolase</keyword>
<proteinExistence type="inferred from homology"/>
<dbReference type="Proteomes" id="UP001165367">
    <property type="component" value="Unassembled WGS sequence"/>
</dbReference>
<evidence type="ECO:0000259" key="6">
    <source>
        <dbReference type="Pfam" id="PF01095"/>
    </source>
</evidence>
<comment type="catalytic activity">
    <reaction evidence="5">
        <text>[(1-&gt;4)-alpha-D-galacturonosyl methyl ester](n) + n H2O = [(1-&gt;4)-alpha-D-galacturonosyl](n) + n methanol + n H(+)</text>
        <dbReference type="Rhea" id="RHEA:22380"/>
        <dbReference type="Rhea" id="RHEA-COMP:14570"/>
        <dbReference type="Rhea" id="RHEA-COMP:14573"/>
        <dbReference type="ChEBI" id="CHEBI:15377"/>
        <dbReference type="ChEBI" id="CHEBI:15378"/>
        <dbReference type="ChEBI" id="CHEBI:17790"/>
        <dbReference type="ChEBI" id="CHEBI:140522"/>
        <dbReference type="ChEBI" id="CHEBI:140523"/>
        <dbReference type="EC" id="3.1.1.11"/>
    </reaction>
</comment>
<reference evidence="7" key="1">
    <citation type="submission" date="2022-01" db="EMBL/GenBank/DDBJ databases">
        <authorList>
            <person name="Jo J.-H."/>
            <person name="Im W.-T."/>
        </authorList>
    </citation>
    <scope>NUCLEOTIDE SEQUENCE</scope>
    <source>
        <strain evidence="7">NA20</strain>
    </source>
</reference>
<comment type="similarity">
    <text evidence="1">Belongs to the pectinesterase family.</text>
</comment>
<evidence type="ECO:0000256" key="5">
    <source>
        <dbReference type="RuleBase" id="RU000589"/>
    </source>
</evidence>
<dbReference type="PANTHER" id="PTHR31321">
    <property type="entry name" value="ACYL-COA THIOESTER HYDROLASE YBHC-RELATED"/>
    <property type="match status" value="1"/>
</dbReference>
<keyword evidence="3 5" id="KW-0063">Aspartyl esterase</keyword>
<evidence type="ECO:0000313" key="8">
    <source>
        <dbReference type="Proteomes" id="UP001165367"/>
    </source>
</evidence>
<dbReference type="PANTHER" id="PTHR31321:SF57">
    <property type="entry name" value="PECTINESTERASE 53-RELATED"/>
    <property type="match status" value="1"/>
</dbReference>
<feature type="active site" evidence="4">
    <location>
        <position position="193"/>
    </location>
</feature>
<organism evidence="7 8">
    <name type="scientific">Terrimonas ginsenosidimutans</name>
    <dbReference type="NCBI Taxonomy" id="2908004"/>
    <lineage>
        <taxon>Bacteria</taxon>
        <taxon>Pseudomonadati</taxon>
        <taxon>Bacteroidota</taxon>
        <taxon>Chitinophagia</taxon>
        <taxon>Chitinophagales</taxon>
        <taxon>Chitinophagaceae</taxon>
        <taxon>Terrimonas</taxon>
    </lineage>
</organism>
<evidence type="ECO:0000313" key="7">
    <source>
        <dbReference type="EMBL" id="MCG2613815.1"/>
    </source>
</evidence>
<name>A0ABS9KNF4_9BACT</name>
<dbReference type="EMBL" id="JAKLTR010000003">
    <property type="protein sequence ID" value="MCG2613815.1"/>
    <property type="molecule type" value="Genomic_DNA"/>
</dbReference>
<dbReference type="InterPro" id="IPR000070">
    <property type="entry name" value="Pectinesterase_cat"/>
</dbReference>
<comment type="caution">
    <text evidence="7">The sequence shown here is derived from an EMBL/GenBank/DDBJ whole genome shotgun (WGS) entry which is preliminary data.</text>
</comment>
<protein>
    <recommendedName>
        <fullName evidence="5">Pectinesterase</fullName>
        <ecNumber evidence="5">3.1.1.11</ecNumber>
    </recommendedName>
</protein>
<comment type="pathway">
    <text evidence="5">Glycan metabolism; pectin degradation; 2-dehydro-3-deoxy-D-gluconate from pectin: step 1/5.</text>
</comment>
<evidence type="ECO:0000256" key="4">
    <source>
        <dbReference type="PROSITE-ProRule" id="PRU10040"/>
    </source>
</evidence>
<evidence type="ECO:0000256" key="2">
    <source>
        <dbReference type="ARBA" id="ARBA00022801"/>
    </source>
</evidence>
<dbReference type="Gene3D" id="2.160.20.10">
    <property type="entry name" value="Single-stranded right-handed beta-helix, Pectin lyase-like"/>
    <property type="match status" value="1"/>
</dbReference>
<keyword evidence="8" id="KW-1185">Reference proteome</keyword>
<dbReference type="PROSITE" id="PS00503">
    <property type="entry name" value="PECTINESTERASE_2"/>
    <property type="match status" value="1"/>
</dbReference>
<accession>A0ABS9KNF4</accession>
<feature type="domain" description="Pectinesterase catalytic" evidence="6">
    <location>
        <begin position="31"/>
        <end position="324"/>
    </location>
</feature>
<dbReference type="InterPro" id="IPR033131">
    <property type="entry name" value="Pectinesterase_Asp_AS"/>
</dbReference>
<evidence type="ECO:0000256" key="3">
    <source>
        <dbReference type="ARBA" id="ARBA00023085"/>
    </source>
</evidence>
<gene>
    <name evidence="7" type="ORF">LZZ85_05965</name>
</gene>
<dbReference type="InterPro" id="IPR011050">
    <property type="entry name" value="Pectin_lyase_fold/virulence"/>
</dbReference>
<dbReference type="Pfam" id="PF01095">
    <property type="entry name" value="Pectinesterase"/>
    <property type="match status" value="1"/>
</dbReference>
<feature type="chain" id="PRO_5044981249" description="Pectinesterase" evidence="5">
    <location>
        <begin position="27"/>
        <end position="331"/>
    </location>
</feature>
<dbReference type="RefSeq" id="WP_237869614.1">
    <property type="nucleotide sequence ID" value="NZ_JAKLTR010000003.1"/>
</dbReference>
<dbReference type="SUPFAM" id="SSF51126">
    <property type="entry name" value="Pectin lyase-like"/>
    <property type="match status" value="1"/>
</dbReference>
<sequence length="331" mass="36903">MHSLNKNVFFSIAFLLAALISFSQQTYPTKLTVAKDGSGDYKTIQEAINAVRAYSPEPISIFIKNGVYEEKLVIPSWVGNITLKGESRDQTIISNADYSGKFVAKGADTVTNKTKFGTFNSYTVWVQGNDVVIENLTIRNTAGRVGQGVALHVDGDRFTIRDCNLSGNQDTLLTAGDSSRQYYENCLIEGTTDFIFGPATAVFKSCTIRSLTNSYITAASTPKWKSFGYVFIDCKITANDEAQKVFLGRPWRANARTVFINCELGKHIRPEGWDNWRNPENEKTAFYAEYNSKGEGAAPDKRVAWSKQLTKKEAKHYTLENIFAGTTPWKP</sequence>
<keyword evidence="5" id="KW-0732">Signal</keyword>
<dbReference type="EC" id="3.1.1.11" evidence="5"/>
<evidence type="ECO:0000256" key="1">
    <source>
        <dbReference type="ARBA" id="ARBA00008891"/>
    </source>
</evidence>
<dbReference type="InterPro" id="IPR012334">
    <property type="entry name" value="Pectin_lyas_fold"/>
</dbReference>